<dbReference type="OrthoDB" id="671439at2759"/>
<name>A0A9P9IFB6_9HYPO</name>
<keyword evidence="4" id="KW-1185">Reference proteome</keyword>
<evidence type="ECO:0000256" key="2">
    <source>
        <dbReference type="SAM" id="MobiDB-lite"/>
    </source>
</evidence>
<organism evidence="3 4">
    <name type="scientific">Dactylonectria macrodidyma</name>
    <dbReference type="NCBI Taxonomy" id="307937"/>
    <lineage>
        <taxon>Eukaryota</taxon>
        <taxon>Fungi</taxon>
        <taxon>Dikarya</taxon>
        <taxon>Ascomycota</taxon>
        <taxon>Pezizomycotina</taxon>
        <taxon>Sordariomycetes</taxon>
        <taxon>Hypocreomycetidae</taxon>
        <taxon>Hypocreales</taxon>
        <taxon>Nectriaceae</taxon>
        <taxon>Dactylonectria</taxon>
    </lineage>
</organism>
<comment type="caution">
    <text evidence="3">The sequence shown here is derived from an EMBL/GenBank/DDBJ whole genome shotgun (WGS) entry which is preliminary data.</text>
</comment>
<keyword evidence="1 3" id="KW-0808">Transferase</keyword>
<evidence type="ECO:0000313" key="3">
    <source>
        <dbReference type="EMBL" id="KAH7117305.1"/>
    </source>
</evidence>
<dbReference type="PANTHER" id="PTHR31896">
    <property type="entry name" value="FAMILY REGULATORY PROTEIN, PUTATIVE (AFU_ORTHOLOGUE AFUA_3G14730)-RELATED"/>
    <property type="match status" value="1"/>
</dbReference>
<evidence type="ECO:0000256" key="1">
    <source>
        <dbReference type="ARBA" id="ARBA00022679"/>
    </source>
</evidence>
<dbReference type="AlphaFoldDB" id="A0A9P9IFB6"/>
<dbReference type="PANTHER" id="PTHR31896:SF13">
    <property type="entry name" value="TRICHOTHECENE 3-O-ACETYLTRANSFERASE"/>
    <property type="match status" value="1"/>
</dbReference>
<dbReference type="Gene3D" id="3.30.559.10">
    <property type="entry name" value="Chloramphenicol acetyltransferase-like domain"/>
    <property type="match status" value="2"/>
</dbReference>
<dbReference type="InterPro" id="IPR023213">
    <property type="entry name" value="CAT-like_dom_sf"/>
</dbReference>
<reference evidence="3" key="1">
    <citation type="journal article" date="2021" name="Nat. Commun.">
        <title>Genetic determinants of endophytism in the Arabidopsis root mycobiome.</title>
        <authorList>
            <person name="Mesny F."/>
            <person name="Miyauchi S."/>
            <person name="Thiergart T."/>
            <person name="Pickel B."/>
            <person name="Atanasova L."/>
            <person name="Karlsson M."/>
            <person name="Huettel B."/>
            <person name="Barry K.W."/>
            <person name="Haridas S."/>
            <person name="Chen C."/>
            <person name="Bauer D."/>
            <person name="Andreopoulos W."/>
            <person name="Pangilinan J."/>
            <person name="LaButti K."/>
            <person name="Riley R."/>
            <person name="Lipzen A."/>
            <person name="Clum A."/>
            <person name="Drula E."/>
            <person name="Henrissat B."/>
            <person name="Kohler A."/>
            <person name="Grigoriev I.V."/>
            <person name="Martin F.M."/>
            <person name="Hacquard S."/>
        </authorList>
    </citation>
    <scope>NUCLEOTIDE SEQUENCE</scope>
    <source>
        <strain evidence="3">MPI-CAGE-AT-0147</strain>
    </source>
</reference>
<dbReference type="Proteomes" id="UP000738349">
    <property type="component" value="Unassembled WGS sequence"/>
</dbReference>
<feature type="region of interest" description="Disordered" evidence="2">
    <location>
        <begin position="225"/>
        <end position="246"/>
    </location>
</feature>
<evidence type="ECO:0000313" key="4">
    <source>
        <dbReference type="Proteomes" id="UP000738349"/>
    </source>
</evidence>
<protein>
    <submittedName>
        <fullName evidence="3">Transferase</fullName>
    </submittedName>
</protein>
<gene>
    <name evidence="3" type="ORF">EDB81DRAFT_915940</name>
</gene>
<sequence>MPRVEEFHLHSFGWENDPEEERFKLSTLDYLSTITYTNTALFFKVEDAEKTQLAYPSDSKAAAILKQGLERTLSQVRHLVGTIERDQDGHHSIVRKKNSTVKFVVQHLDTPDDKFPSLDDIADAHFLSTVLGDINVLSVAPMTCGNKPEAHPDNSPAVSSFKANFIRGGLILNLLLHHYSNGITGFTSFVRQLAENCYAIAHTTEFPSFDPKCLDRSLFGSLGFDRPSSTSKETQVDAPPRADRNLQHRPSQSLVFHLRKSRAVELKKAAAPGDGSWISTYNAICALMWRVLTRIREPLYRPGFAYMPIWASGVSISKLFTDPPIPEGMQGNLQLDITSTMSPVPQLSLAEIISEAPLSQLASYTRQVTDGVTADMLAAALQKVARVRNKQDLSIHLDSFPPMAILVSDWRHANLCTFDFGFAEPVAFRHLFGGVPLCQALVYPARKGPAADDEGMEVQVTFETELMEQLVNDPEWSKYFEFRGVDASEEESSSDGNPRSKL</sequence>
<proteinExistence type="predicted"/>
<accession>A0A9P9IFB6</accession>
<dbReference type="Pfam" id="PF02458">
    <property type="entry name" value="Transferase"/>
    <property type="match status" value="1"/>
</dbReference>
<dbReference type="EMBL" id="JAGMUV010000028">
    <property type="protein sequence ID" value="KAH7117305.1"/>
    <property type="molecule type" value="Genomic_DNA"/>
</dbReference>
<dbReference type="InterPro" id="IPR051283">
    <property type="entry name" value="Sec_Metabolite_Acyltrans"/>
</dbReference>
<dbReference type="GO" id="GO:0016740">
    <property type="term" value="F:transferase activity"/>
    <property type="evidence" value="ECO:0007669"/>
    <property type="project" value="UniProtKB-KW"/>
</dbReference>